<evidence type="ECO:0000313" key="2">
    <source>
        <dbReference type="Proteomes" id="UP000290875"/>
    </source>
</evidence>
<comment type="caution">
    <text evidence="1">The sequence shown here is derived from an EMBL/GenBank/DDBJ whole genome shotgun (WGS) entry which is preliminary data.</text>
</comment>
<protein>
    <submittedName>
        <fullName evidence="1">Uncharacterized protein</fullName>
    </submittedName>
</protein>
<proteinExistence type="predicted"/>
<reference evidence="1 2" key="1">
    <citation type="submission" date="2018-06" db="EMBL/GenBank/DDBJ databases">
        <title>Carbapenemase-producing Enterobacteriaceae present in wastewater treatment plant effluent and nearby surface waters in the US.</title>
        <authorList>
            <person name="Mathys D.A."/>
            <person name="Mollenkopf D.F."/>
            <person name="Feicht S.M."/>
            <person name="Adams R.J."/>
            <person name="Albers A.L."/>
            <person name="Grooters S.V."/>
            <person name="Stuever D.M."/>
            <person name="Daniels J.B."/>
            <person name="Wittum T.E."/>
        </authorList>
    </citation>
    <scope>NUCLEOTIDE SEQUENCE [LARGE SCALE GENOMIC DNA]</scope>
    <source>
        <strain evidence="1 2">GEO_4_Eff_A</strain>
    </source>
</reference>
<accession>A0A4Q2E3V0</accession>
<evidence type="ECO:0000313" key="1">
    <source>
        <dbReference type="EMBL" id="RXW27637.1"/>
    </source>
</evidence>
<name>A0A4Q2E3V0_ENTCL</name>
<dbReference type="EMBL" id="QJSL01000018">
    <property type="protein sequence ID" value="RXW27637.1"/>
    <property type="molecule type" value="Genomic_DNA"/>
</dbReference>
<dbReference type="RefSeq" id="WP_129324845.1">
    <property type="nucleotide sequence ID" value="NZ_QJSL01000018.1"/>
</dbReference>
<dbReference type="AlphaFoldDB" id="A0A4Q2E3V0"/>
<dbReference type="Proteomes" id="UP000290875">
    <property type="component" value="Unassembled WGS sequence"/>
</dbReference>
<gene>
    <name evidence="1" type="ORF">DM877_18645</name>
</gene>
<sequence length="89" mass="10071">MEELKKSIGLRCTFCHSVLFALPHEKYAPLHGSLIVCANCGRENDVTSLIFVVKAKAMNIAEDYADKLIDKFQKDLKKAFKGSKHLKFK</sequence>
<organism evidence="1 2">
    <name type="scientific">Enterobacter cloacae</name>
    <dbReference type="NCBI Taxonomy" id="550"/>
    <lineage>
        <taxon>Bacteria</taxon>
        <taxon>Pseudomonadati</taxon>
        <taxon>Pseudomonadota</taxon>
        <taxon>Gammaproteobacteria</taxon>
        <taxon>Enterobacterales</taxon>
        <taxon>Enterobacteriaceae</taxon>
        <taxon>Enterobacter</taxon>
        <taxon>Enterobacter cloacae complex</taxon>
    </lineage>
</organism>